<evidence type="ECO:0000313" key="2">
    <source>
        <dbReference type="EMBL" id="MFD0868778.1"/>
    </source>
</evidence>
<keyword evidence="3" id="KW-1185">Reference proteome</keyword>
<sequence length="45" mass="5206">MSGGIEIEFPLIPTEEELREMRKEQTREKLQLLDGGKNSTENDKD</sequence>
<dbReference type="EMBL" id="JBHTIU010000023">
    <property type="protein sequence ID" value="MFD0868778.1"/>
    <property type="molecule type" value="Genomic_DNA"/>
</dbReference>
<feature type="compositionally biased region" description="Basic and acidic residues" evidence="1">
    <location>
        <begin position="20"/>
        <end position="31"/>
    </location>
</feature>
<protein>
    <submittedName>
        <fullName evidence="2">Uncharacterized protein</fullName>
    </submittedName>
</protein>
<accession>A0ABW3D5R2</accession>
<dbReference type="RefSeq" id="WP_379286899.1">
    <property type="nucleotide sequence ID" value="NZ_JBHTIU010000023.1"/>
</dbReference>
<proteinExistence type="predicted"/>
<feature type="region of interest" description="Disordered" evidence="1">
    <location>
        <begin position="20"/>
        <end position="45"/>
    </location>
</feature>
<organism evidence="2 3">
    <name type="scientific">Paenibacillus residui</name>
    <dbReference type="NCBI Taxonomy" id="629724"/>
    <lineage>
        <taxon>Bacteria</taxon>
        <taxon>Bacillati</taxon>
        <taxon>Bacillota</taxon>
        <taxon>Bacilli</taxon>
        <taxon>Bacillales</taxon>
        <taxon>Paenibacillaceae</taxon>
        <taxon>Paenibacillus</taxon>
    </lineage>
</organism>
<dbReference type="Proteomes" id="UP001597120">
    <property type="component" value="Unassembled WGS sequence"/>
</dbReference>
<name>A0ABW3D5R2_9BACL</name>
<comment type="caution">
    <text evidence="2">The sequence shown here is derived from an EMBL/GenBank/DDBJ whole genome shotgun (WGS) entry which is preliminary data.</text>
</comment>
<gene>
    <name evidence="2" type="ORF">ACFQ03_06420</name>
</gene>
<evidence type="ECO:0000256" key="1">
    <source>
        <dbReference type="SAM" id="MobiDB-lite"/>
    </source>
</evidence>
<evidence type="ECO:0000313" key="3">
    <source>
        <dbReference type="Proteomes" id="UP001597120"/>
    </source>
</evidence>
<reference evidence="3" key="1">
    <citation type="journal article" date="2019" name="Int. J. Syst. Evol. Microbiol.">
        <title>The Global Catalogue of Microorganisms (GCM) 10K type strain sequencing project: providing services to taxonomists for standard genome sequencing and annotation.</title>
        <authorList>
            <consortium name="The Broad Institute Genomics Platform"/>
            <consortium name="The Broad Institute Genome Sequencing Center for Infectious Disease"/>
            <person name="Wu L."/>
            <person name="Ma J."/>
        </authorList>
    </citation>
    <scope>NUCLEOTIDE SEQUENCE [LARGE SCALE GENOMIC DNA]</scope>
    <source>
        <strain evidence="3">CCUG 57263</strain>
    </source>
</reference>